<proteinExistence type="evidence at transcript level"/>
<protein>
    <submittedName>
        <fullName evidence="3">Teratocyte cystatin domain</fullName>
    </submittedName>
</protein>
<evidence type="ECO:0000313" key="3">
    <source>
        <dbReference type="EMBL" id="UEP64325.1"/>
    </source>
</evidence>
<dbReference type="InterPro" id="IPR000010">
    <property type="entry name" value="Cystatin_dom"/>
</dbReference>
<keyword evidence="1" id="KW-0732">Signal</keyword>
<feature type="signal peptide" evidence="1">
    <location>
        <begin position="1"/>
        <end position="25"/>
    </location>
</feature>
<feature type="domain" description="Cystatin" evidence="2">
    <location>
        <begin position="37"/>
        <end position="118"/>
    </location>
</feature>
<name>A0A8K1YTV1_COTFL</name>
<dbReference type="AlphaFoldDB" id="A0A8K1YTV1"/>
<feature type="chain" id="PRO_5035442078" evidence="1">
    <location>
        <begin position="26"/>
        <end position="136"/>
    </location>
</feature>
<reference evidence="3" key="1">
    <citation type="submission" date="2021-08" db="EMBL/GenBank/DDBJ databases">
        <title>Proteotranscriptomics reveals the secretory dynamics of teratocytes, master regulators of parasitization by the endoparasitoid wasp Cotesia flavipes.</title>
        <authorList>
            <person name="Pinto C.G."/>
            <person name="Walker A.A."/>
            <person name="Robinson S."/>
            <person name="King G.F."/>
            <person name="Rossi G.D."/>
        </authorList>
    </citation>
    <scope>NUCLEOTIDE SEQUENCE</scope>
</reference>
<dbReference type="Pfam" id="PF00031">
    <property type="entry name" value="Cystatin"/>
    <property type="match status" value="1"/>
</dbReference>
<dbReference type="EMBL" id="MZ746732">
    <property type="protein sequence ID" value="UEP64325.1"/>
    <property type="molecule type" value="mRNA"/>
</dbReference>
<dbReference type="SUPFAM" id="SSF54403">
    <property type="entry name" value="Cystatin/monellin"/>
    <property type="match status" value="1"/>
</dbReference>
<sequence>MFKYKLIILMLVALYCILQVSEVFGSDDSEEEWNLLNKTSPDVINAAKDGIREYEISNNVTHKFAILNVINAMYHWESSSMVEYIIVAKFKETNCPRDSDVDANSCNILEDKDSKLCWIHKKEPYHASGCVTVFCK</sequence>
<dbReference type="InterPro" id="IPR046350">
    <property type="entry name" value="Cystatin_sf"/>
</dbReference>
<evidence type="ECO:0000256" key="1">
    <source>
        <dbReference type="SAM" id="SignalP"/>
    </source>
</evidence>
<evidence type="ECO:0000259" key="2">
    <source>
        <dbReference type="Pfam" id="PF00031"/>
    </source>
</evidence>
<dbReference type="Gene3D" id="3.10.450.10">
    <property type="match status" value="1"/>
</dbReference>
<accession>A0A8K1YTV1</accession>
<organism evidence="3">
    <name type="scientific">Cotesia flavipes</name>
    <name type="common">Parasitic wasp</name>
    <name type="synonym">Apanteles flavipes</name>
    <dbReference type="NCBI Taxonomy" id="89805"/>
    <lineage>
        <taxon>Eukaryota</taxon>
        <taxon>Metazoa</taxon>
        <taxon>Ecdysozoa</taxon>
        <taxon>Arthropoda</taxon>
        <taxon>Hexapoda</taxon>
        <taxon>Insecta</taxon>
        <taxon>Pterygota</taxon>
        <taxon>Neoptera</taxon>
        <taxon>Endopterygota</taxon>
        <taxon>Hymenoptera</taxon>
        <taxon>Apocrita</taxon>
        <taxon>Ichneumonoidea</taxon>
        <taxon>Braconidae</taxon>
        <taxon>Microgastrinae</taxon>
        <taxon>Cotesia</taxon>
    </lineage>
</organism>
<dbReference type="GO" id="GO:0004869">
    <property type="term" value="F:cysteine-type endopeptidase inhibitor activity"/>
    <property type="evidence" value="ECO:0007669"/>
    <property type="project" value="InterPro"/>
</dbReference>